<accession>A0A917KJX4</accession>
<feature type="region of interest" description="Disordered" evidence="1">
    <location>
        <begin position="99"/>
        <end position="120"/>
    </location>
</feature>
<proteinExistence type="predicted"/>
<organism evidence="2 3">
    <name type="scientific">Streptomyces brasiliensis</name>
    <dbReference type="NCBI Taxonomy" id="1954"/>
    <lineage>
        <taxon>Bacteria</taxon>
        <taxon>Bacillati</taxon>
        <taxon>Actinomycetota</taxon>
        <taxon>Actinomycetes</taxon>
        <taxon>Kitasatosporales</taxon>
        <taxon>Streptomycetaceae</taxon>
        <taxon>Streptomyces</taxon>
    </lineage>
</organism>
<dbReference type="EMBL" id="BMQA01000008">
    <property type="protein sequence ID" value="GGJ17131.1"/>
    <property type="molecule type" value="Genomic_DNA"/>
</dbReference>
<feature type="region of interest" description="Disordered" evidence="1">
    <location>
        <begin position="36"/>
        <end position="62"/>
    </location>
</feature>
<dbReference type="Proteomes" id="UP000657574">
    <property type="component" value="Unassembled WGS sequence"/>
</dbReference>
<gene>
    <name evidence="2" type="ORF">GCM10010121_029890</name>
</gene>
<keyword evidence="3" id="KW-1185">Reference proteome</keyword>
<dbReference type="RefSeq" id="WP_229840345.1">
    <property type="nucleotide sequence ID" value="NZ_BMQA01000008.1"/>
</dbReference>
<reference evidence="2" key="2">
    <citation type="submission" date="2020-09" db="EMBL/GenBank/DDBJ databases">
        <authorList>
            <person name="Sun Q."/>
            <person name="Ohkuma M."/>
        </authorList>
    </citation>
    <scope>NUCLEOTIDE SEQUENCE</scope>
    <source>
        <strain evidence="2">JCM 3086</strain>
    </source>
</reference>
<sequence length="120" mass="13349">MAEGDAVPELGVRVRLDGRASGSDVTALKTWLEREKPLEERMSEDTLRIQERPRTDQPQGHMGFGTEIVLVLAGSATSAAVTELVRYVERAVKAWLENRRRVESGEEPRASVSSLDSDER</sequence>
<evidence type="ECO:0000313" key="3">
    <source>
        <dbReference type="Proteomes" id="UP000657574"/>
    </source>
</evidence>
<dbReference type="AlphaFoldDB" id="A0A917KJX4"/>
<evidence type="ECO:0000256" key="1">
    <source>
        <dbReference type="SAM" id="MobiDB-lite"/>
    </source>
</evidence>
<protein>
    <submittedName>
        <fullName evidence="2">Uncharacterized protein</fullName>
    </submittedName>
</protein>
<name>A0A917KJX4_9ACTN</name>
<feature type="compositionally biased region" description="Basic and acidic residues" evidence="1">
    <location>
        <begin position="99"/>
        <end position="109"/>
    </location>
</feature>
<comment type="caution">
    <text evidence="2">The sequence shown here is derived from an EMBL/GenBank/DDBJ whole genome shotgun (WGS) entry which is preliminary data.</text>
</comment>
<dbReference type="Pfam" id="PF19953">
    <property type="entry name" value="EACC1"/>
    <property type="match status" value="1"/>
</dbReference>
<feature type="compositionally biased region" description="Basic and acidic residues" evidence="1">
    <location>
        <begin position="36"/>
        <end position="55"/>
    </location>
</feature>
<reference evidence="2" key="1">
    <citation type="journal article" date="2014" name="Int. J. Syst. Evol. Microbiol.">
        <title>Complete genome sequence of Corynebacterium casei LMG S-19264T (=DSM 44701T), isolated from a smear-ripened cheese.</title>
        <authorList>
            <consortium name="US DOE Joint Genome Institute (JGI-PGF)"/>
            <person name="Walter F."/>
            <person name="Albersmeier A."/>
            <person name="Kalinowski J."/>
            <person name="Ruckert C."/>
        </authorList>
    </citation>
    <scope>NUCLEOTIDE SEQUENCE</scope>
    <source>
        <strain evidence="2">JCM 3086</strain>
    </source>
</reference>
<feature type="compositionally biased region" description="Polar residues" evidence="1">
    <location>
        <begin position="111"/>
        <end position="120"/>
    </location>
</feature>
<evidence type="ECO:0000313" key="2">
    <source>
        <dbReference type="EMBL" id="GGJ17131.1"/>
    </source>
</evidence>
<dbReference type="InterPro" id="IPR045428">
    <property type="entry name" value="EACC1"/>
</dbReference>